<protein>
    <recommendedName>
        <fullName evidence="7">Ferritin</fullName>
        <ecNumber evidence="7">1.16.3.2</ecNumber>
    </recommendedName>
</protein>
<dbReference type="PANTHER" id="PTHR11431">
    <property type="entry name" value="FERRITIN"/>
    <property type="match status" value="1"/>
</dbReference>
<reference evidence="9 10" key="1">
    <citation type="submission" date="2016-10" db="EMBL/GenBank/DDBJ databases">
        <title>Arsenicibacter rosenii gen. nov., sp. nov., an efficient arsenic-methylating bacterium isolated from an arsenic-contaminated paddy soil.</title>
        <authorList>
            <person name="Huang K."/>
        </authorList>
    </citation>
    <scope>NUCLEOTIDE SEQUENCE [LARGE SCALE GENOMIC DNA]</scope>
    <source>
        <strain evidence="9 10">SM-1</strain>
    </source>
</reference>
<feature type="binding site" evidence="6">
    <location>
        <position position="62"/>
    </location>
    <ligand>
        <name>Fe cation</name>
        <dbReference type="ChEBI" id="CHEBI:24875"/>
        <label>1</label>
    </ligand>
</feature>
<keyword evidence="4" id="KW-0560">Oxidoreductase</keyword>
<dbReference type="OrthoDB" id="9801481at2"/>
<evidence type="ECO:0000256" key="5">
    <source>
        <dbReference type="ARBA" id="ARBA00023004"/>
    </source>
</evidence>
<feature type="binding site" evidence="6">
    <location>
        <position position="103"/>
    </location>
    <ligand>
        <name>Fe cation</name>
        <dbReference type="ChEBI" id="CHEBI:24875"/>
        <label>1</label>
    </ligand>
</feature>
<evidence type="ECO:0000313" key="10">
    <source>
        <dbReference type="Proteomes" id="UP000181790"/>
    </source>
</evidence>
<dbReference type="PROSITE" id="PS50905">
    <property type="entry name" value="FERRITIN_LIKE"/>
    <property type="match status" value="1"/>
</dbReference>
<dbReference type="InterPro" id="IPR012347">
    <property type="entry name" value="Ferritin-like"/>
</dbReference>
<dbReference type="EMBL" id="MORL01000001">
    <property type="protein sequence ID" value="OIN60765.1"/>
    <property type="molecule type" value="Genomic_DNA"/>
</dbReference>
<proteinExistence type="inferred from homology"/>
<evidence type="ECO:0000313" key="9">
    <source>
        <dbReference type="EMBL" id="OIN60765.1"/>
    </source>
</evidence>
<dbReference type="CDD" id="cd01055">
    <property type="entry name" value="Nonheme_Ferritin"/>
    <property type="match status" value="1"/>
</dbReference>
<dbReference type="Gene3D" id="1.20.1260.10">
    <property type="match status" value="1"/>
</dbReference>
<feature type="domain" description="Ferritin-like diiron" evidence="8">
    <location>
        <begin position="9"/>
        <end position="154"/>
    </location>
</feature>
<dbReference type="GO" id="GO:0006826">
    <property type="term" value="P:iron ion transport"/>
    <property type="evidence" value="ECO:0007669"/>
    <property type="project" value="InterPro"/>
</dbReference>
<dbReference type="InterPro" id="IPR041719">
    <property type="entry name" value="Ferritin_prok"/>
</dbReference>
<dbReference type="EC" id="1.16.3.2" evidence="7"/>
<comment type="subcellular location">
    <subcellularLocation>
        <location evidence="7">Cytoplasm</location>
    </subcellularLocation>
</comment>
<dbReference type="SUPFAM" id="SSF47240">
    <property type="entry name" value="Ferritin-like"/>
    <property type="match status" value="1"/>
</dbReference>
<evidence type="ECO:0000256" key="3">
    <source>
        <dbReference type="ARBA" id="ARBA00022723"/>
    </source>
</evidence>
<feature type="binding site" evidence="6">
    <location>
        <position position="136"/>
    </location>
    <ligand>
        <name>Fe cation</name>
        <dbReference type="ChEBI" id="CHEBI:24875"/>
        <label>1</label>
    </ligand>
</feature>
<sequence length="176" mass="20554">MKDIVRLRTSIKEDIEQILNQQILMEFESSSKYLAMASWCDRNGFEFSAGFFYKQSDEERQHGLKIFHYLCDQGVVAVTPAIGAVQIEFDTLRSVFEAALEQEISVTNAINRIIATCRRENDYITEEFLRWYVKEQMEEEFIARRCLDLFNLIPADDTLRLDKELARVTFTGETVD</sequence>
<evidence type="ECO:0000259" key="8">
    <source>
        <dbReference type="PROSITE" id="PS50905"/>
    </source>
</evidence>
<dbReference type="InterPro" id="IPR009040">
    <property type="entry name" value="Ferritin-like_diiron"/>
</dbReference>
<dbReference type="GO" id="GO:0008199">
    <property type="term" value="F:ferric iron binding"/>
    <property type="evidence" value="ECO:0007669"/>
    <property type="project" value="InterPro"/>
</dbReference>
<comment type="similarity">
    <text evidence="1 7">Belongs to the ferritin family. Prokaryotic subfamily.</text>
</comment>
<dbReference type="GO" id="GO:0006879">
    <property type="term" value="P:intracellular iron ion homeostasis"/>
    <property type="evidence" value="ECO:0007669"/>
    <property type="project" value="UniProtKB-KW"/>
</dbReference>
<dbReference type="InterPro" id="IPR009078">
    <property type="entry name" value="Ferritin-like_SF"/>
</dbReference>
<evidence type="ECO:0000256" key="1">
    <source>
        <dbReference type="ARBA" id="ARBA00006950"/>
    </source>
</evidence>
<dbReference type="GO" id="GO:0008198">
    <property type="term" value="F:ferrous iron binding"/>
    <property type="evidence" value="ECO:0007669"/>
    <property type="project" value="TreeGrafter"/>
</dbReference>
<accession>A0A1S2VRC3</accession>
<name>A0A1S2VRC3_9BACT</name>
<comment type="catalytic activity">
    <reaction evidence="7">
        <text>4 Fe(2+) + O2 + 6 H2O = 4 iron(III) oxide-hydroxide + 12 H(+)</text>
        <dbReference type="Rhea" id="RHEA:11972"/>
        <dbReference type="ChEBI" id="CHEBI:15377"/>
        <dbReference type="ChEBI" id="CHEBI:15378"/>
        <dbReference type="ChEBI" id="CHEBI:15379"/>
        <dbReference type="ChEBI" id="CHEBI:29033"/>
        <dbReference type="ChEBI" id="CHEBI:78619"/>
        <dbReference type="EC" id="1.16.3.2"/>
    </reaction>
</comment>
<keyword evidence="5 6" id="KW-0408">Iron</keyword>
<dbReference type="PANTHER" id="PTHR11431:SF127">
    <property type="entry name" value="BACTERIAL NON-HEME FERRITIN"/>
    <property type="match status" value="1"/>
</dbReference>
<keyword evidence="10" id="KW-1185">Reference proteome</keyword>
<keyword evidence="2 7" id="KW-0409">Iron storage</keyword>
<dbReference type="Proteomes" id="UP000181790">
    <property type="component" value="Unassembled WGS sequence"/>
</dbReference>
<dbReference type="RefSeq" id="WP_071501268.1">
    <property type="nucleotide sequence ID" value="NZ_MORL01000001.1"/>
</dbReference>
<gene>
    <name evidence="9" type="ORF">BLX24_01290</name>
</gene>
<feature type="binding site" evidence="6">
    <location>
        <position position="26"/>
    </location>
    <ligand>
        <name>Fe cation</name>
        <dbReference type="ChEBI" id="CHEBI:24875"/>
        <label>1</label>
    </ligand>
</feature>
<dbReference type="AlphaFoldDB" id="A0A1S2VRC3"/>
<evidence type="ECO:0000256" key="2">
    <source>
        <dbReference type="ARBA" id="ARBA00022434"/>
    </source>
</evidence>
<dbReference type="GO" id="GO:0016491">
    <property type="term" value="F:oxidoreductase activity"/>
    <property type="evidence" value="ECO:0007669"/>
    <property type="project" value="UniProtKB-KW"/>
</dbReference>
<dbReference type="GO" id="GO:0005737">
    <property type="term" value="C:cytoplasm"/>
    <property type="evidence" value="ECO:0007669"/>
    <property type="project" value="UniProtKB-SubCell"/>
</dbReference>
<dbReference type="InterPro" id="IPR008331">
    <property type="entry name" value="Ferritin_DPS_dom"/>
</dbReference>
<dbReference type="InterPro" id="IPR001519">
    <property type="entry name" value="Ferritin"/>
</dbReference>
<evidence type="ECO:0000256" key="4">
    <source>
        <dbReference type="ARBA" id="ARBA00023002"/>
    </source>
</evidence>
<evidence type="ECO:0000256" key="6">
    <source>
        <dbReference type="PIRSR" id="PIRSR601519-1"/>
    </source>
</evidence>
<keyword evidence="3 6" id="KW-0479">Metal-binding</keyword>
<feature type="binding site" evidence="6">
    <location>
        <position position="59"/>
    </location>
    <ligand>
        <name>Fe cation</name>
        <dbReference type="ChEBI" id="CHEBI:24875"/>
        <label>1</label>
    </ligand>
</feature>
<dbReference type="Pfam" id="PF00210">
    <property type="entry name" value="Ferritin"/>
    <property type="match status" value="1"/>
</dbReference>
<comment type="function">
    <text evidence="7">Iron-storage protein.</text>
</comment>
<evidence type="ECO:0000256" key="7">
    <source>
        <dbReference type="RuleBase" id="RU361145"/>
    </source>
</evidence>
<organism evidence="9 10">
    <name type="scientific">Arsenicibacter rosenii</name>
    <dbReference type="NCBI Taxonomy" id="1750698"/>
    <lineage>
        <taxon>Bacteria</taxon>
        <taxon>Pseudomonadati</taxon>
        <taxon>Bacteroidota</taxon>
        <taxon>Cytophagia</taxon>
        <taxon>Cytophagales</taxon>
        <taxon>Spirosomataceae</taxon>
        <taxon>Arsenicibacter</taxon>
    </lineage>
</organism>
<keyword evidence="7" id="KW-0963">Cytoplasm</keyword>
<comment type="caution">
    <text evidence="9">The sequence shown here is derived from an EMBL/GenBank/DDBJ whole genome shotgun (WGS) entry which is preliminary data.</text>
</comment>